<evidence type="ECO:0000313" key="2">
    <source>
        <dbReference type="EMBL" id="GAW81549.1"/>
    </source>
</evidence>
<feature type="chain" id="PRO_5012553284" evidence="1">
    <location>
        <begin position="22"/>
        <end position="400"/>
    </location>
</feature>
<organism evidence="2 3">
    <name type="scientific">Plasmodium gonderi</name>
    <dbReference type="NCBI Taxonomy" id="77519"/>
    <lineage>
        <taxon>Eukaryota</taxon>
        <taxon>Sar</taxon>
        <taxon>Alveolata</taxon>
        <taxon>Apicomplexa</taxon>
        <taxon>Aconoidasida</taxon>
        <taxon>Haemosporida</taxon>
        <taxon>Plasmodiidae</taxon>
        <taxon>Plasmodium</taxon>
        <taxon>Plasmodium (Plasmodium)</taxon>
    </lineage>
</organism>
<comment type="caution">
    <text evidence="2">The sequence shown here is derived from an EMBL/GenBank/DDBJ whole genome shotgun (WGS) entry which is preliminary data.</text>
</comment>
<evidence type="ECO:0000256" key="1">
    <source>
        <dbReference type="SAM" id="SignalP"/>
    </source>
</evidence>
<keyword evidence="1" id="KW-0732">Signal</keyword>
<dbReference type="Proteomes" id="UP000195521">
    <property type="component" value="Unassembled WGS sequence"/>
</dbReference>
<reference evidence="3" key="1">
    <citation type="submission" date="2017-04" db="EMBL/GenBank/DDBJ databases">
        <title>Plasmodium gonderi genome.</title>
        <authorList>
            <person name="Arisue N."/>
            <person name="Honma H."/>
            <person name="Kawai S."/>
            <person name="Tougan T."/>
            <person name="Tanabe K."/>
            <person name="Horii T."/>
        </authorList>
    </citation>
    <scope>NUCLEOTIDE SEQUENCE [LARGE SCALE GENOMIC DNA]</scope>
    <source>
        <strain evidence="3">ATCC 30045</strain>
    </source>
</reference>
<keyword evidence="3" id="KW-1185">Reference proteome</keyword>
<dbReference type="RefSeq" id="XP_028544138.1">
    <property type="nucleotide sequence ID" value="XM_028688337.1"/>
</dbReference>
<accession>A0A1Y1JG98</accession>
<dbReference type="EMBL" id="BDQF01000011">
    <property type="protein sequence ID" value="GAW81549.1"/>
    <property type="molecule type" value="Genomic_DNA"/>
</dbReference>
<evidence type="ECO:0000313" key="3">
    <source>
        <dbReference type="Proteomes" id="UP000195521"/>
    </source>
</evidence>
<protein>
    <submittedName>
        <fullName evidence="2">Rhoptry-associated protein 2</fullName>
    </submittedName>
</protein>
<feature type="signal peptide" evidence="1">
    <location>
        <begin position="1"/>
        <end position="21"/>
    </location>
</feature>
<gene>
    <name evidence="2" type="ORF">PGO_103080</name>
</gene>
<name>A0A1Y1JG98_PLAGO</name>
<dbReference type="GeneID" id="39748272"/>
<sequence length="400" mass="46520">MRAIIFTSFLISLFFKNVVYGYNCTKELYNINLKDLSVSTMVTTHTSARKVLGNWVYFFFSHFSNPNDAIKYIEDTNIHVLDNKDQSCFVRAFTIFLIHSYANDIKAMSNTENYETFFKNLLKDVNEDFRNDFLSIFTSQTLLSYIDGILPSEQDILNLKNDAYVIKNFISKSNRKTHATYHSSPLPLFTSYGSRLFRSNYLPKEDLSISMNEILIARDFNFLSFIGVSDMYYNSDITLPARGTSAVIDHRKKLGFRKRSSSLLLYGPHNNNPAFSYCEKDGKEEYFGSVDDLLPSFFSIIKTKMVYGHRKFLREFDYSLIHKSYSVPNLKGLRFIKNLFKKKNLENFVGMYSDLMSTELDFLTEDFAELFDITMNCHAREFFGRAGNNYYALKGRNIES</sequence>
<dbReference type="OMA" id="HFFFSHF"/>
<proteinExistence type="predicted"/>
<dbReference type="OrthoDB" id="370145at2759"/>
<dbReference type="AlphaFoldDB" id="A0A1Y1JG98"/>